<sequence length="879" mass="98836">MPQREVQISISSNNSDLEVNFLDNQLHQEIKFVKNKGGTFAYRIFLIDLQKDLTHISQNLIETYHSCRENDVKLAVIILHGNSLDIEKNHYFQKMLDDLGKDKPLHRLIFTKDVYQHYSPNPSTPLDTQFYEAITSKKINISRKGENLYFPLALEDFTLAIIKTLFLSNTSGKSFWILGDPISDLELAYLLKKNISTVSQDEPEINATGKDDPEINSLRSIGNKSRGELNWNPEREIVDDLKQIITFYTDSSIKAETKPIKTNPLHRLLTWIYQPRPKKETSLPTFKKIGTNLLIAAVVIIIFMGGVFTLATGLSLLQLEKSINQALDGNLQLSISSLNNSIKLKEIGESTFRPLVPLSNLASPRSTEKIFNLYSFIDYTSSSLGNLHQTYVMAENLLLSLNNEESKTNYNDLSLALHSNLSQIYENLNQISFLSSSGKIPSFLEKKLKNNDEYKNLKNLEEQVAQFIKVTDIIPAVLSGDKTKNILVYLQNSQVLRPSGGEIDYYLLLTLNQGKLITKKYFTESELEKLVQDTDLATSKNSRFASAPKSKLVNLTQNPDFAKSSVEVSTYLEKTLKTKLDFIVATNNLLIEQLLLEEKSPIIDQYKASYLEASGSAVYQEIFDQYLDRLFNQNISLPVLGRTIAKTIGDNQILIWSSDISTQRLLTYQSYSGVIVPHPCNAGITSSSVCTAQTLSLSESTISPLRRNPWSKRLLSHSINITSSSIQHEYQISYTTNQTFSSDSSIANTYYLYVPSPSTLDKVLLNDLPSSTKGVTKTIEGSFDVYKIPLTIFPNRDTLVVIKTTTPTSETFSTPLSYSITEYRQPGTTDSGTTLKIIYPENLLPKVVTSPFTSEPAVMKITLPPHTSSFGFTLDQNTQ</sequence>
<proteinExistence type="predicted"/>
<dbReference type="Proteomes" id="UP000033854">
    <property type="component" value="Unassembled WGS sequence"/>
</dbReference>
<reference evidence="2 3" key="1">
    <citation type="journal article" date="2015" name="Nature">
        <title>rRNA introns, odd ribosomes, and small enigmatic genomes across a large radiation of phyla.</title>
        <authorList>
            <person name="Brown C.T."/>
            <person name="Hug L.A."/>
            <person name="Thomas B.C."/>
            <person name="Sharon I."/>
            <person name="Castelle C.J."/>
            <person name="Singh A."/>
            <person name="Wilkins M.J."/>
            <person name="Williams K.H."/>
            <person name="Banfield J.F."/>
        </authorList>
    </citation>
    <scope>NUCLEOTIDE SEQUENCE [LARGE SCALE GENOMIC DNA]</scope>
</reference>
<organism evidence="2 3">
    <name type="scientific">Candidatus Collierbacteria bacterium GW2011_GWA2_42_17</name>
    <dbReference type="NCBI Taxonomy" id="1618378"/>
    <lineage>
        <taxon>Bacteria</taxon>
        <taxon>Candidatus Collieribacteriota</taxon>
    </lineage>
</organism>
<feature type="transmembrane region" description="Helical" evidence="1">
    <location>
        <begin position="293"/>
        <end position="317"/>
    </location>
</feature>
<name>A0A0G0Z3X6_9BACT</name>
<comment type="caution">
    <text evidence="2">The sequence shown here is derived from an EMBL/GenBank/DDBJ whole genome shotgun (WGS) entry which is preliminary data.</text>
</comment>
<evidence type="ECO:0000313" key="2">
    <source>
        <dbReference type="EMBL" id="KKS43440.1"/>
    </source>
</evidence>
<keyword evidence="1" id="KW-0472">Membrane</keyword>
<keyword evidence="1" id="KW-1133">Transmembrane helix</keyword>
<evidence type="ECO:0000256" key="1">
    <source>
        <dbReference type="SAM" id="Phobius"/>
    </source>
</evidence>
<protein>
    <recommendedName>
        <fullName evidence="4">Tetratricopeptide TPR_2 repeat protein</fullName>
    </recommendedName>
</protein>
<evidence type="ECO:0008006" key="4">
    <source>
        <dbReference type="Google" id="ProtNLM"/>
    </source>
</evidence>
<dbReference type="InterPro" id="IPR025101">
    <property type="entry name" value="DUF4012"/>
</dbReference>
<dbReference type="AlphaFoldDB" id="A0A0G0Z3X6"/>
<keyword evidence="1" id="KW-0812">Transmembrane</keyword>
<evidence type="ECO:0000313" key="3">
    <source>
        <dbReference type="Proteomes" id="UP000033854"/>
    </source>
</evidence>
<dbReference type="EMBL" id="LCDA01000001">
    <property type="protein sequence ID" value="KKS43440.1"/>
    <property type="molecule type" value="Genomic_DNA"/>
</dbReference>
<gene>
    <name evidence="2" type="ORF">UV06_C0001G0174</name>
</gene>
<accession>A0A0G0Z3X6</accession>
<dbReference type="Pfam" id="PF13196">
    <property type="entry name" value="DUF4012"/>
    <property type="match status" value="1"/>
</dbReference>